<protein>
    <submittedName>
        <fullName evidence="1">2194_t:CDS:1</fullName>
    </submittedName>
</protein>
<sequence>RSATKKAAEKSTLVAKLGGPLKKASASLSIKKNEKVKEKVIKYKFTSEEVEFRFAELISNDQITELTFENLLIMLEKTDLFEVEAELFIRFLSIKPG</sequence>
<dbReference type="EMBL" id="CAJVPP010017850">
    <property type="protein sequence ID" value="CAG8733771.1"/>
    <property type="molecule type" value="Genomic_DNA"/>
</dbReference>
<accession>A0A9N9IGD2</accession>
<comment type="caution">
    <text evidence="1">The sequence shown here is derived from an EMBL/GenBank/DDBJ whole genome shotgun (WGS) entry which is preliminary data.</text>
</comment>
<evidence type="ECO:0000313" key="1">
    <source>
        <dbReference type="EMBL" id="CAG8733771.1"/>
    </source>
</evidence>
<evidence type="ECO:0000313" key="2">
    <source>
        <dbReference type="Proteomes" id="UP000789375"/>
    </source>
</evidence>
<name>A0A9N9IGD2_FUNMO</name>
<dbReference type="Proteomes" id="UP000789375">
    <property type="component" value="Unassembled WGS sequence"/>
</dbReference>
<gene>
    <name evidence="1" type="ORF">FMOSSE_LOCUS15775</name>
</gene>
<reference evidence="1" key="1">
    <citation type="submission" date="2021-06" db="EMBL/GenBank/DDBJ databases">
        <authorList>
            <person name="Kallberg Y."/>
            <person name="Tangrot J."/>
            <person name="Rosling A."/>
        </authorList>
    </citation>
    <scope>NUCLEOTIDE SEQUENCE</scope>
    <source>
        <strain evidence="1">87-6 pot B 2015</strain>
    </source>
</reference>
<proteinExistence type="predicted"/>
<dbReference type="AlphaFoldDB" id="A0A9N9IGD2"/>
<keyword evidence="2" id="KW-1185">Reference proteome</keyword>
<organism evidence="1 2">
    <name type="scientific">Funneliformis mosseae</name>
    <name type="common">Endomycorrhizal fungus</name>
    <name type="synonym">Glomus mosseae</name>
    <dbReference type="NCBI Taxonomy" id="27381"/>
    <lineage>
        <taxon>Eukaryota</taxon>
        <taxon>Fungi</taxon>
        <taxon>Fungi incertae sedis</taxon>
        <taxon>Mucoromycota</taxon>
        <taxon>Glomeromycotina</taxon>
        <taxon>Glomeromycetes</taxon>
        <taxon>Glomerales</taxon>
        <taxon>Glomeraceae</taxon>
        <taxon>Funneliformis</taxon>
    </lineage>
</organism>
<feature type="non-terminal residue" evidence="1">
    <location>
        <position position="97"/>
    </location>
</feature>